<comment type="caution">
    <text evidence="1">The sequence shown here is derived from an EMBL/GenBank/DDBJ whole genome shotgun (WGS) entry which is preliminary data.</text>
</comment>
<gene>
    <name evidence="1" type="ORF">D8827_05895</name>
</gene>
<dbReference type="AlphaFoldDB" id="A0AAE8G0A3"/>
<organism evidence="1 2">
    <name type="scientific">Streptococcus intermedius</name>
    <dbReference type="NCBI Taxonomy" id="1338"/>
    <lineage>
        <taxon>Bacteria</taxon>
        <taxon>Bacillati</taxon>
        <taxon>Bacillota</taxon>
        <taxon>Bacilli</taxon>
        <taxon>Lactobacillales</taxon>
        <taxon>Streptococcaceae</taxon>
        <taxon>Streptococcus</taxon>
        <taxon>Streptococcus anginosus group</taxon>
    </lineage>
</organism>
<protein>
    <submittedName>
        <fullName evidence="1">Uncharacterized protein</fullName>
    </submittedName>
</protein>
<accession>A0AAE8G0A3</accession>
<name>A0AAE8G0A3_STRIT</name>
<dbReference type="RefSeq" id="WP_125442460.1">
    <property type="nucleotide sequence ID" value="NZ_RJOO01000003.1"/>
</dbReference>
<dbReference type="Proteomes" id="UP000267137">
    <property type="component" value="Unassembled WGS sequence"/>
</dbReference>
<reference evidence="1 2" key="1">
    <citation type="submission" date="2018-11" db="EMBL/GenBank/DDBJ databases">
        <title>Species Designations Belie Phenotypic and Genotypic Heterogeneity in Oral Streptococci.</title>
        <authorList>
            <person name="Velsko I."/>
        </authorList>
    </citation>
    <scope>NUCLEOTIDE SEQUENCE [LARGE SCALE GENOMIC DNA]</scope>
    <source>
        <strain evidence="1 2">KLC02</strain>
    </source>
</reference>
<sequence>MDNIIINKLSTLTLNHQIKWNTIDHLTVRGMPYSQQFQHILPDKSFFTKYEGKTFVVLYGEIRDFFRNRTIENYFLQEIQGETIEDVNVPEEDIIKLHTIISLV</sequence>
<dbReference type="EMBL" id="RJOO01000003">
    <property type="protein sequence ID" value="RSJ23185.1"/>
    <property type="molecule type" value="Genomic_DNA"/>
</dbReference>
<evidence type="ECO:0000313" key="2">
    <source>
        <dbReference type="Proteomes" id="UP000267137"/>
    </source>
</evidence>
<proteinExistence type="predicted"/>
<evidence type="ECO:0000313" key="1">
    <source>
        <dbReference type="EMBL" id="RSJ23185.1"/>
    </source>
</evidence>